<dbReference type="SUPFAM" id="SSF53300">
    <property type="entry name" value="vWA-like"/>
    <property type="match status" value="1"/>
</dbReference>
<dbReference type="Proteomes" id="UP000666240">
    <property type="component" value="Unassembled WGS sequence"/>
</dbReference>
<organism evidence="1 2">
    <name type="scientific">Tianweitania sediminis</name>
    <dbReference type="NCBI Taxonomy" id="1502156"/>
    <lineage>
        <taxon>Bacteria</taxon>
        <taxon>Pseudomonadati</taxon>
        <taxon>Pseudomonadota</taxon>
        <taxon>Alphaproteobacteria</taxon>
        <taxon>Hyphomicrobiales</taxon>
        <taxon>Phyllobacteriaceae</taxon>
        <taxon>Tianweitania</taxon>
    </lineage>
</organism>
<dbReference type="RefSeq" id="WP_209334637.1">
    <property type="nucleotide sequence ID" value="NZ_JAGIYY010000002.1"/>
</dbReference>
<protein>
    <submittedName>
        <fullName evidence="1">TadE/TadG family protein</fullName>
    </submittedName>
</protein>
<gene>
    <name evidence="1" type="ORF">J5Y06_08105</name>
</gene>
<evidence type="ECO:0000313" key="2">
    <source>
        <dbReference type="Proteomes" id="UP000666240"/>
    </source>
</evidence>
<dbReference type="Gene3D" id="3.40.50.410">
    <property type="entry name" value="von Willebrand factor, type A domain"/>
    <property type="match status" value="1"/>
</dbReference>
<dbReference type="CDD" id="cd00198">
    <property type="entry name" value="vWFA"/>
    <property type="match status" value="1"/>
</dbReference>
<dbReference type="EMBL" id="JAGIYY010000002">
    <property type="protein sequence ID" value="MBP0438607.1"/>
    <property type="molecule type" value="Genomic_DNA"/>
</dbReference>
<dbReference type="InterPro" id="IPR036465">
    <property type="entry name" value="vWFA_dom_sf"/>
</dbReference>
<sequence>MIRKFLQDRRGNYALATIAVTVPLLGALALAVDYSEMSRERELTLNALDAAGIATARRLIEGASATELQTYARNFFNANIGNIDPGRVQLSLVLPNDNAAGGGTLKIGATLDYDPLFFGAFERLRNQTPSDLSFSASSEIKLKNTIEVALVLDNSGSMDYTGSGSGKKRMVLLKEAAKQLVDTLSAQSAQMKQLQKPVQFGLVPFAASVNVGSSNENESWMDTTGVSPVHHENFDWTTIGSAGSSKYVEEVAGVRYARGSDWGDLKDKPLTRFTLYNNMQRISGTNQQTNTTTEKECKEWAWSWSSGFYCSRWGTKTVTTTTNVNTFSKPFTWEGCVEARPFPYNVDDTAASKSSPATMFVPMFAPDEAGNIWTQQSATDPTIKKFKSHNSWWDDMSTTNPSNATDYRARQQNMKKYFVAAPSSAAMPAAHDGPNSSCTTTAILPLTDVSTAAGVTKVKAAIDGMIALGATNVPEGMAWGWRVLSSAAPFTGGRPESEKGNDKVVIVLTDGENTYYTPDSLGFSDSAGNGSTYSVYGYAAQKYNNGSNPRLYMNTSSAVSKTTFSNANFTKALNEHFAALCANAKAQNITVMTVALDLDGKNAVEKAQIDALSACASDSKFRRDSSGKAAKLFWNATGSSLADDFKSIADELSNLRIVS</sequence>
<name>A0A8J7UKR3_9HYPH</name>
<proteinExistence type="predicted"/>
<evidence type="ECO:0000313" key="1">
    <source>
        <dbReference type="EMBL" id="MBP0438607.1"/>
    </source>
</evidence>
<accession>A0A8J7UKR3</accession>
<comment type="caution">
    <text evidence="1">The sequence shown here is derived from an EMBL/GenBank/DDBJ whole genome shotgun (WGS) entry which is preliminary data.</text>
</comment>
<keyword evidence="2" id="KW-1185">Reference proteome</keyword>
<reference evidence="1" key="1">
    <citation type="submission" date="2021-03" db="EMBL/GenBank/DDBJ databases">
        <title>Genome sequencing and assembly of Tianweitania sediminis.</title>
        <authorList>
            <person name="Chhetri G."/>
        </authorList>
    </citation>
    <scope>NUCLEOTIDE SEQUENCE</scope>
    <source>
        <strain evidence="1">Z8</strain>
    </source>
</reference>
<dbReference type="AlphaFoldDB" id="A0A8J7UKR3"/>